<accession>A0ABY8CRX4</accession>
<dbReference type="Proteomes" id="UP001235547">
    <property type="component" value="Chromosome 2"/>
</dbReference>
<evidence type="ECO:0000313" key="2">
    <source>
        <dbReference type="Proteomes" id="UP001235547"/>
    </source>
</evidence>
<name>A0ABY8CRX4_9HYPH</name>
<proteinExistence type="predicted"/>
<protein>
    <submittedName>
        <fullName evidence="1">Uncharacterized protein</fullName>
    </submittedName>
</protein>
<sequence>MKPRTILAGIVILTAAALALLIYNAADQVPREQSGTRLPATVD</sequence>
<reference evidence="1 2" key="1">
    <citation type="submission" date="2023-03" db="EMBL/GenBank/DDBJ databases">
        <authorList>
            <person name="Kaur S."/>
            <person name="Espinosa-Saiz D."/>
            <person name="Velazquez E."/>
            <person name="Menendez E."/>
            <person name="diCenzo G.C."/>
        </authorList>
    </citation>
    <scope>NUCLEOTIDE SEQUENCE [LARGE SCALE GENOMIC DNA]</scope>
    <source>
        <strain evidence="1 2">LMG 27395</strain>
    </source>
</reference>
<keyword evidence="2" id="KW-1185">Reference proteome</keyword>
<dbReference type="RefSeq" id="WP_280730908.1">
    <property type="nucleotide sequence ID" value="NZ_CP120367.1"/>
</dbReference>
<organism evidence="1 2">
    <name type="scientific">Sinorhizobium numidicum</name>
    <dbReference type="NCBI Taxonomy" id="680248"/>
    <lineage>
        <taxon>Bacteria</taxon>
        <taxon>Pseudomonadati</taxon>
        <taxon>Pseudomonadota</taxon>
        <taxon>Alphaproteobacteria</taxon>
        <taxon>Hyphomicrobiales</taxon>
        <taxon>Rhizobiaceae</taxon>
        <taxon>Sinorhizobium/Ensifer group</taxon>
        <taxon>Sinorhizobium</taxon>
    </lineage>
</organism>
<gene>
    <name evidence="1" type="ORF">PYH38_001614</name>
</gene>
<dbReference type="EMBL" id="CP120370">
    <property type="protein sequence ID" value="WEX80207.1"/>
    <property type="molecule type" value="Genomic_DNA"/>
</dbReference>
<evidence type="ECO:0000313" key="1">
    <source>
        <dbReference type="EMBL" id="WEX80207.1"/>
    </source>
</evidence>